<keyword evidence="2" id="KW-1185">Reference proteome</keyword>
<dbReference type="EMBL" id="ML977225">
    <property type="protein sequence ID" value="KAF1980725.1"/>
    <property type="molecule type" value="Genomic_DNA"/>
</dbReference>
<proteinExistence type="predicted"/>
<reference evidence="1" key="1">
    <citation type="journal article" date="2020" name="Stud. Mycol.">
        <title>101 Dothideomycetes genomes: a test case for predicting lifestyles and emergence of pathogens.</title>
        <authorList>
            <person name="Haridas S."/>
            <person name="Albert R."/>
            <person name="Binder M."/>
            <person name="Bloem J."/>
            <person name="Labutti K."/>
            <person name="Salamov A."/>
            <person name="Andreopoulos B."/>
            <person name="Baker S."/>
            <person name="Barry K."/>
            <person name="Bills G."/>
            <person name="Bluhm B."/>
            <person name="Cannon C."/>
            <person name="Castanera R."/>
            <person name="Culley D."/>
            <person name="Daum C."/>
            <person name="Ezra D."/>
            <person name="Gonzalez J."/>
            <person name="Henrissat B."/>
            <person name="Kuo A."/>
            <person name="Liang C."/>
            <person name="Lipzen A."/>
            <person name="Lutzoni F."/>
            <person name="Magnuson J."/>
            <person name="Mondo S."/>
            <person name="Nolan M."/>
            <person name="Ohm R."/>
            <person name="Pangilinan J."/>
            <person name="Park H.-J."/>
            <person name="Ramirez L."/>
            <person name="Alfaro M."/>
            <person name="Sun H."/>
            <person name="Tritt A."/>
            <person name="Yoshinaga Y."/>
            <person name="Zwiers L.-H."/>
            <person name="Turgeon B."/>
            <person name="Goodwin S."/>
            <person name="Spatafora J."/>
            <person name="Crous P."/>
            <person name="Grigoriev I."/>
        </authorList>
    </citation>
    <scope>NUCLEOTIDE SEQUENCE</scope>
    <source>
        <strain evidence="1">CBS 113979</strain>
    </source>
</reference>
<protein>
    <submittedName>
        <fullName evidence="1">Uncharacterized protein</fullName>
    </submittedName>
</protein>
<organism evidence="1 2">
    <name type="scientific">Aulographum hederae CBS 113979</name>
    <dbReference type="NCBI Taxonomy" id="1176131"/>
    <lineage>
        <taxon>Eukaryota</taxon>
        <taxon>Fungi</taxon>
        <taxon>Dikarya</taxon>
        <taxon>Ascomycota</taxon>
        <taxon>Pezizomycotina</taxon>
        <taxon>Dothideomycetes</taxon>
        <taxon>Pleosporomycetidae</taxon>
        <taxon>Aulographales</taxon>
        <taxon>Aulographaceae</taxon>
    </lineage>
</organism>
<evidence type="ECO:0000313" key="1">
    <source>
        <dbReference type="EMBL" id="KAF1980725.1"/>
    </source>
</evidence>
<sequence length="59" mass="6824">MLRRDLGNPARKRKHAFGKLCPITLQHQRQENHENEWIALDGRITYTSPSTIPALTDNL</sequence>
<evidence type="ECO:0000313" key="2">
    <source>
        <dbReference type="Proteomes" id="UP000800041"/>
    </source>
</evidence>
<dbReference type="Proteomes" id="UP000800041">
    <property type="component" value="Unassembled WGS sequence"/>
</dbReference>
<name>A0A6G1GIE7_9PEZI</name>
<dbReference type="AlphaFoldDB" id="A0A6G1GIE7"/>
<gene>
    <name evidence="1" type="ORF">K402DRAFT_267627</name>
</gene>
<accession>A0A6G1GIE7</accession>